<evidence type="ECO:0000256" key="3">
    <source>
        <dbReference type="SAM" id="SignalP"/>
    </source>
</evidence>
<dbReference type="Gene3D" id="1.25.40.10">
    <property type="entry name" value="Tetratricopeptide repeat domain"/>
    <property type="match status" value="2"/>
</dbReference>
<accession>A0A813KUB5</accession>
<evidence type="ECO:0000313" key="4">
    <source>
        <dbReference type="EMBL" id="CAE8712941.1"/>
    </source>
</evidence>
<dbReference type="Proteomes" id="UP000626109">
    <property type="component" value="Unassembled WGS sequence"/>
</dbReference>
<feature type="repeat" description="PPR" evidence="2">
    <location>
        <begin position="198"/>
        <end position="232"/>
    </location>
</feature>
<dbReference type="PROSITE" id="PS51375">
    <property type="entry name" value="PPR"/>
    <property type="match status" value="2"/>
</dbReference>
<dbReference type="Pfam" id="PF13812">
    <property type="entry name" value="PPR_3"/>
    <property type="match status" value="1"/>
</dbReference>
<gene>
    <name evidence="4" type="ORF">PGLA2088_LOCUS37257</name>
</gene>
<evidence type="ECO:0000313" key="5">
    <source>
        <dbReference type="Proteomes" id="UP000626109"/>
    </source>
</evidence>
<dbReference type="EMBL" id="CAJNNW010032418">
    <property type="protein sequence ID" value="CAE8712941.1"/>
    <property type="molecule type" value="Genomic_DNA"/>
</dbReference>
<protein>
    <recommendedName>
        <fullName evidence="6">Pentatricopeptide repeat-containing protein</fullName>
    </recommendedName>
</protein>
<dbReference type="PANTHER" id="PTHR47447:SF23">
    <property type="entry name" value="PENTACOTRIPEPTIDE-REPEAT REGION OF PRORP DOMAIN-CONTAINING PROTEIN"/>
    <property type="match status" value="1"/>
</dbReference>
<dbReference type="InterPro" id="IPR002885">
    <property type="entry name" value="PPR_rpt"/>
</dbReference>
<evidence type="ECO:0000256" key="2">
    <source>
        <dbReference type="PROSITE-ProRule" id="PRU00708"/>
    </source>
</evidence>
<dbReference type="AlphaFoldDB" id="A0A813KUB5"/>
<name>A0A813KUB5_POLGL</name>
<comment type="caution">
    <text evidence="4">The sequence shown here is derived from an EMBL/GenBank/DDBJ whole genome shotgun (WGS) entry which is preliminary data.</text>
</comment>
<feature type="repeat" description="PPR" evidence="2">
    <location>
        <begin position="163"/>
        <end position="197"/>
    </location>
</feature>
<feature type="chain" id="PRO_5032344160" description="Pentatricopeptide repeat-containing protein" evidence="3">
    <location>
        <begin position="30"/>
        <end position="339"/>
    </location>
</feature>
<evidence type="ECO:0000256" key="1">
    <source>
        <dbReference type="ARBA" id="ARBA00022737"/>
    </source>
</evidence>
<dbReference type="PANTHER" id="PTHR47447">
    <property type="entry name" value="OS03G0856100 PROTEIN"/>
    <property type="match status" value="1"/>
</dbReference>
<keyword evidence="1" id="KW-0677">Repeat</keyword>
<dbReference type="InterPro" id="IPR011990">
    <property type="entry name" value="TPR-like_helical_dom_sf"/>
</dbReference>
<proteinExistence type="predicted"/>
<keyword evidence="3" id="KW-0732">Signal</keyword>
<organism evidence="4 5">
    <name type="scientific">Polarella glacialis</name>
    <name type="common">Dinoflagellate</name>
    <dbReference type="NCBI Taxonomy" id="89957"/>
    <lineage>
        <taxon>Eukaryota</taxon>
        <taxon>Sar</taxon>
        <taxon>Alveolata</taxon>
        <taxon>Dinophyceae</taxon>
        <taxon>Suessiales</taxon>
        <taxon>Suessiaceae</taxon>
        <taxon>Polarella</taxon>
    </lineage>
</organism>
<evidence type="ECO:0008006" key="6">
    <source>
        <dbReference type="Google" id="ProtNLM"/>
    </source>
</evidence>
<sequence>MARHHLGKIGIAVVMLTSWWPSSLEPGFAAQPRLDQIREKMGTAVHTRAADSRTSSLEDLPAMEQRLITEVSTAGSARDWPRARLAFDRSAIPNTRLFTAVMLAAFRCGQYQFGANVYTRLCNLGLIQDCPVYGIALRLFSKLGQVDKVDELCKEAQEKVPCDLVLFSTMIDAVAEAGDVHKAVGFLDQMTARNVTRDRVAWTSAINACKNARNALAARHLLKCMMAEGVEPDIVTFANVAGAHFGANVTHLTQLRNQIAELRIDLNPPFLEIYVSALAGRELPAAILGDKPFVDELSLLDESHLTDMISVIAEARAKGIRLSKLLTRISSVLSKMGFT</sequence>
<dbReference type="NCBIfam" id="TIGR00756">
    <property type="entry name" value="PPR"/>
    <property type="match status" value="1"/>
</dbReference>
<feature type="signal peptide" evidence="3">
    <location>
        <begin position="1"/>
        <end position="29"/>
    </location>
</feature>
<reference evidence="4" key="1">
    <citation type="submission" date="2021-02" db="EMBL/GenBank/DDBJ databases">
        <authorList>
            <person name="Dougan E. K."/>
            <person name="Rhodes N."/>
            <person name="Thang M."/>
            <person name="Chan C."/>
        </authorList>
    </citation>
    <scope>NUCLEOTIDE SEQUENCE</scope>
</reference>